<evidence type="ECO:0000256" key="4">
    <source>
        <dbReference type="ARBA" id="ARBA00023110"/>
    </source>
</evidence>
<dbReference type="InterPro" id="IPR046357">
    <property type="entry name" value="PPIase_dom_sf"/>
</dbReference>
<name>A0A1H1WP16_9ACTN</name>
<dbReference type="Gene3D" id="3.10.50.40">
    <property type="match status" value="2"/>
</dbReference>
<dbReference type="PROSITE" id="PS51257">
    <property type="entry name" value="PROKAR_LIPOPROTEIN"/>
    <property type="match status" value="1"/>
</dbReference>
<dbReference type="SUPFAM" id="SSF54534">
    <property type="entry name" value="FKBP-like"/>
    <property type="match status" value="2"/>
</dbReference>
<dbReference type="EMBL" id="LT629732">
    <property type="protein sequence ID" value="SDS98873.1"/>
    <property type="molecule type" value="Genomic_DNA"/>
</dbReference>
<sequence>MRRGLIAALLTSLLVVTAACGSSDSTDSSGSPGAKPTKSAEATAPATQKTSTIEAVKVAGDPGKKPTVTFDKPFSVASTQSKVIKAGSGPKLAEGQEVVVDYVGINGRDSKEFDSSWKNGGPTSFGLAKGKLINGFVTGLVGKPVGSRVLITIPPKDGYGANGQPQAGIKGTDSLVFVIDVKKAYKPLSKAEGTKVTPPKNLPAVKTDAKDIPTAITIPKGEAAPKKLVAQPLIQGKGPKVTAKQTINFHYMAVNWRTGKPFDSSWQRGGYENLPLARTPVKGLTEGLVGQTVGSRVLLVLPPDQGFGQDLPQTDVKKTDTVVFVVDILGAS</sequence>
<evidence type="ECO:0000256" key="8">
    <source>
        <dbReference type="SAM" id="SignalP"/>
    </source>
</evidence>
<protein>
    <recommendedName>
        <fullName evidence="3 6">peptidylprolyl isomerase</fullName>
        <ecNumber evidence="3 6">5.2.1.8</ecNumber>
    </recommendedName>
</protein>
<accession>A0A1H1WP16</accession>
<feature type="region of interest" description="Disordered" evidence="7">
    <location>
        <begin position="21"/>
        <end position="51"/>
    </location>
</feature>
<evidence type="ECO:0000313" key="11">
    <source>
        <dbReference type="Proteomes" id="UP000198983"/>
    </source>
</evidence>
<evidence type="ECO:0000256" key="1">
    <source>
        <dbReference type="ARBA" id="ARBA00000971"/>
    </source>
</evidence>
<dbReference type="PANTHER" id="PTHR43811:SF19">
    <property type="entry name" value="39 KDA FK506-BINDING NUCLEAR PROTEIN"/>
    <property type="match status" value="1"/>
</dbReference>
<feature type="signal peptide" evidence="8">
    <location>
        <begin position="1"/>
        <end position="18"/>
    </location>
</feature>
<dbReference type="AlphaFoldDB" id="A0A1H1WP16"/>
<dbReference type="STRING" id="117157.SAMN04489717_4607"/>
<comment type="catalytic activity">
    <reaction evidence="1 6">
        <text>[protein]-peptidylproline (omega=180) = [protein]-peptidylproline (omega=0)</text>
        <dbReference type="Rhea" id="RHEA:16237"/>
        <dbReference type="Rhea" id="RHEA-COMP:10747"/>
        <dbReference type="Rhea" id="RHEA-COMP:10748"/>
        <dbReference type="ChEBI" id="CHEBI:83833"/>
        <dbReference type="ChEBI" id="CHEBI:83834"/>
        <dbReference type="EC" id="5.2.1.8"/>
    </reaction>
</comment>
<dbReference type="RefSeq" id="WP_092655680.1">
    <property type="nucleotide sequence ID" value="NZ_LT629732.1"/>
</dbReference>
<evidence type="ECO:0000256" key="6">
    <source>
        <dbReference type="PROSITE-ProRule" id="PRU00277"/>
    </source>
</evidence>
<keyword evidence="11" id="KW-1185">Reference proteome</keyword>
<evidence type="ECO:0000313" key="10">
    <source>
        <dbReference type="EMBL" id="SDS98873.1"/>
    </source>
</evidence>
<dbReference type="OrthoDB" id="25996at2"/>
<dbReference type="GO" id="GO:0003755">
    <property type="term" value="F:peptidyl-prolyl cis-trans isomerase activity"/>
    <property type="evidence" value="ECO:0007669"/>
    <property type="project" value="UniProtKB-KW"/>
</dbReference>
<proteinExistence type="inferred from homology"/>
<keyword evidence="8" id="KW-0732">Signal</keyword>
<keyword evidence="4 6" id="KW-0697">Rotamase</keyword>
<reference evidence="10 11" key="1">
    <citation type="submission" date="2016-10" db="EMBL/GenBank/DDBJ databases">
        <authorList>
            <person name="de Groot N.N."/>
        </authorList>
    </citation>
    <scope>NUCLEOTIDE SEQUENCE [LARGE SCALE GENOMIC DNA]</scope>
    <source>
        <strain evidence="10 11">DSM 22024</strain>
    </source>
</reference>
<feature type="domain" description="PPIase FKBP-type" evidence="9">
    <location>
        <begin position="244"/>
        <end position="332"/>
    </location>
</feature>
<dbReference type="PROSITE" id="PS50059">
    <property type="entry name" value="FKBP_PPIASE"/>
    <property type="match status" value="2"/>
</dbReference>
<dbReference type="Pfam" id="PF00254">
    <property type="entry name" value="FKBP_C"/>
    <property type="match status" value="2"/>
</dbReference>
<evidence type="ECO:0000256" key="2">
    <source>
        <dbReference type="ARBA" id="ARBA00006577"/>
    </source>
</evidence>
<evidence type="ECO:0000256" key="5">
    <source>
        <dbReference type="ARBA" id="ARBA00023235"/>
    </source>
</evidence>
<dbReference type="Proteomes" id="UP000198983">
    <property type="component" value="Chromosome I"/>
</dbReference>
<feature type="domain" description="PPIase FKBP-type" evidence="9">
    <location>
        <begin position="95"/>
        <end position="185"/>
    </location>
</feature>
<comment type="similarity">
    <text evidence="2">Belongs to the FKBP-type PPIase family.</text>
</comment>
<dbReference type="EC" id="5.2.1.8" evidence="3 6"/>
<evidence type="ECO:0000259" key="9">
    <source>
        <dbReference type="PROSITE" id="PS50059"/>
    </source>
</evidence>
<gene>
    <name evidence="10" type="ORF">SAMN04489717_4607</name>
</gene>
<organism evidence="10 11">
    <name type="scientific">Actinopolymorpha singaporensis</name>
    <dbReference type="NCBI Taxonomy" id="117157"/>
    <lineage>
        <taxon>Bacteria</taxon>
        <taxon>Bacillati</taxon>
        <taxon>Actinomycetota</taxon>
        <taxon>Actinomycetes</taxon>
        <taxon>Propionibacteriales</taxon>
        <taxon>Actinopolymorphaceae</taxon>
        <taxon>Actinopolymorpha</taxon>
    </lineage>
</organism>
<feature type="compositionally biased region" description="Low complexity" evidence="7">
    <location>
        <begin position="21"/>
        <end position="31"/>
    </location>
</feature>
<feature type="chain" id="PRO_5038664559" description="peptidylprolyl isomerase" evidence="8">
    <location>
        <begin position="19"/>
        <end position="332"/>
    </location>
</feature>
<keyword evidence="5 6" id="KW-0413">Isomerase</keyword>
<evidence type="ECO:0000256" key="7">
    <source>
        <dbReference type="SAM" id="MobiDB-lite"/>
    </source>
</evidence>
<evidence type="ECO:0000256" key="3">
    <source>
        <dbReference type="ARBA" id="ARBA00013194"/>
    </source>
</evidence>
<dbReference type="PANTHER" id="PTHR43811">
    <property type="entry name" value="FKBP-TYPE PEPTIDYL-PROLYL CIS-TRANS ISOMERASE FKPA"/>
    <property type="match status" value="1"/>
</dbReference>
<dbReference type="InterPro" id="IPR001179">
    <property type="entry name" value="PPIase_FKBP_dom"/>
</dbReference>